<dbReference type="AlphaFoldDB" id="A0A2I0USP6"/>
<reference evidence="2" key="2">
    <citation type="submission" date="2017-12" db="EMBL/GenBank/DDBJ databases">
        <title>Genome sequence of the Bar-tailed Godwit (Limosa lapponica baueri).</title>
        <authorList>
            <person name="Lima N.C.B."/>
            <person name="Parody-Merino A.M."/>
            <person name="Battley P.F."/>
            <person name="Fidler A.E."/>
            <person name="Prosdocimi F."/>
        </authorList>
    </citation>
    <scope>NUCLEOTIDE SEQUENCE [LARGE SCALE GENOMIC DNA]</scope>
</reference>
<protein>
    <submittedName>
        <fullName evidence="1">Uncharacterized protein</fullName>
    </submittedName>
</protein>
<organism evidence="1 2">
    <name type="scientific">Limosa lapponica baueri</name>
    <dbReference type="NCBI Taxonomy" id="1758121"/>
    <lineage>
        <taxon>Eukaryota</taxon>
        <taxon>Metazoa</taxon>
        <taxon>Chordata</taxon>
        <taxon>Craniata</taxon>
        <taxon>Vertebrata</taxon>
        <taxon>Euteleostomi</taxon>
        <taxon>Archelosauria</taxon>
        <taxon>Archosauria</taxon>
        <taxon>Dinosauria</taxon>
        <taxon>Saurischia</taxon>
        <taxon>Theropoda</taxon>
        <taxon>Coelurosauria</taxon>
        <taxon>Aves</taxon>
        <taxon>Neognathae</taxon>
        <taxon>Neoaves</taxon>
        <taxon>Charadriiformes</taxon>
        <taxon>Scolopacidae</taxon>
        <taxon>Limosa</taxon>
    </lineage>
</organism>
<evidence type="ECO:0000313" key="1">
    <source>
        <dbReference type="EMBL" id="PKU49048.1"/>
    </source>
</evidence>
<proteinExistence type="predicted"/>
<reference evidence="2" key="1">
    <citation type="submission" date="2017-11" db="EMBL/GenBank/DDBJ databases">
        <authorList>
            <person name="Lima N.C."/>
            <person name="Parody-Merino A.M."/>
            <person name="Battley P.F."/>
            <person name="Fidler A.E."/>
            <person name="Prosdocimi F."/>
        </authorList>
    </citation>
    <scope>NUCLEOTIDE SEQUENCE [LARGE SCALE GENOMIC DNA]</scope>
</reference>
<keyword evidence="2" id="KW-1185">Reference proteome</keyword>
<dbReference type="Proteomes" id="UP000233556">
    <property type="component" value="Unassembled WGS sequence"/>
</dbReference>
<name>A0A2I0USP6_LIMLA</name>
<evidence type="ECO:0000313" key="2">
    <source>
        <dbReference type="Proteomes" id="UP000233556"/>
    </source>
</evidence>
<dbReference type="EMBL" id="KZ505643">
    <property type="protein sequence ID" value="PKU49048.1"/>
    <property type="molecule type" value="Genomic_DNA"/>
</dbReference>
<accession>A0A2I0USP6</accession>
<sequence>MGFSSVVVGDCTSAFFCLTANCVLSGGRGYRPPGQLHVTQPADAEDGEEGFFLGLSYSTTKSSQAVGLMLRGYASAGKGSRICPACTHRPGGTTEFVTPQGKAVSSPKRMASGGCDYLWLGDLAHTGEAEYPAQSLSPHVTTM</sequence>
<gene>
    <name evidence="1" type="ORF">llap_701</name>
</gene>